<sequence>MYLKKFTTERVNQDLQDTLEANALPYSTIAHWCAEFKRERIYSKDDPRLPKKTKISTDDEHSISDERLKIKKYPRTKECLPPRMLTKAQKQIRLNISRASLELLLDPNTLLAQSTTMDET</sequence>
<comment type="caution">
    <text evidence="1">The sequence shown here is derived from an EMBL/GenBank/DDBJ whole genome shotgun (WGS) entry which is preliminary data.</text>
</comment>
<gene>
    <name evidence="1" type="ORF">EVAR_30603_1</name>
</gene>
<evidence type="ECO:0000313" key="2">
    <source>
        <dbReference type="Proteomes" id="UP000299102"/>
    </source>
</evidence>
<proteinExistence type="predicted"/>
<dbReference type="EMBL" id="BGZK01000503">
    <property type="protein sequence ID" value="GBP47515.1"/>
    <property type="molecule type" value="Genomic_DNA"/>
</dbReference>
<protein>
    <recommendedName>
        <fullName evidence="3">Mos1 transposase HTH domain-containing protein</fullName>
    </recommendedName>
</protein>
<organism evidence="1 2">
    <name type="scientific">Eumeta variegata</name>
    <name type="common">Bagworm moth</name>
    <name type="synonym">Eumeta japonica</name>
    <dbReference type="NCBI Taxonomy" id="151549"/>
    <lineage>
        <taxon>Eukaryota</taxon>
        <taxon>Metazoa</taxon>
        <taxon>Ecdysozoa</taxon>
        <taxon>Arthropoda</taxon>
        <taxon>Hexapoda</taxon>
        <taxon>Insecta</taxon>
        <taxon>Pterygota</taxon>
        <taxon>Neoptera</taxon>
        <taxon>Endopterygota</taxon>
        <taxon>Lepidoptera</taxon>
        <taxon>Glossata</taxon>
        <taxon>Ditrysia</taxon>
        <taxon>Tineoidea</taxon>
        <taxon>Psychidae</taxon>
        <taxon>Oiketicinae</taxon>
        <taxon>Eumeta</taxon>
    </lineage>
</organism>
<name>A0A4C1WBJ6_EUMVA</name>
<accession>A0A4C1WBJ6</accession>
<keyword evidence="2" id="KW-1185">Reference proteome</keyword>
<dbReference type="Proteomes" id="UP000299102">
    <property type="component" value="Unassembled WGS sequence"/>
</dbReference>
<evidence type="ECO:0008006" key="3">
    <source>
        <dbReference type="Google" id="ProtNLM"/>
    </source>
</evidence>
<dbReference type="OrthoDB" id="616263at2759"/>
<dbReference type="AlphaFoldDB" id="A0A4C1WBJ6"/>
<reference evidence="1 2" key="1">
    <citation type="journal article" date="2019" name="Commun. Biol.">
        <title>The bagworm genome reveals a unique fibroin gene that provides high tensile strength.</title>
        <authorList>
            <person name="Kono N."/>
            <person name="Nakamura H."/>
            <person name="Ohtoshi R."/>
            <person name="Tomita M."/>
            <person name="Numata K."/>
            <person name="Arakawa K."/>
        </authorList>
    </citation>
    <scope>NUCLEOTIDE SEQUENCE [LARGE SCALE GENOMIC DNA]</scope>
</reference>
<evidence type="ECO:0000313" key="1">
    <source>
        <dbReference type="EMBL" id="GBP47515.1"/>
    </source>
</evidence>